<keyword evidence="5 13" id="KW-0479">Metal-binding</keyword>
<evidence type="ECO:0000256" key="10">
    <source>
        <dbReference type="ARBA" id="ARBA00023049"/>
    </source>
</evidence>
<feature type="binding site" evidence="13">
    <location>
        <position position="875"/>
    </location>
    <ligand>
        <name>Zn(2+)</name>
        <dbReference type="ChEBI" id="CHEBI:29105"/>
        <note>catalytic</note>
    </ligand>
</feature>
<keyword evidence="4 15" id="KW-0812">Transmembrane</keyword>
<feature type="binding site" evidence="13">
    <location>
        <position position="869"/>
    </location>
    <ligand>
        <name>Zn(2+)</name>
        <dbReference type="ChEBI" id="CHEBI:29105"/>
        <note>catalytic</note>
    </ligand>
</feature>
<name>A0A1B0D0W8_PHLPP</name>
<dbReference type="SUPFAM" id="SSF57552">
    <property type="entry name" value="Blood coagulation inhibitor (disintegrin)"/>
    <property type="match status" value="1"/>
</dbReference>
<keyword evidence="3" id="KW-0645">Protease</keyword>
<feature type="compositionally biased region" description="Acidic residues" evidence="14">
    <location>
        <begin position="651"/>
        <end position="662"/>
    </location>
</feature>
<dbReference type="Gene3D" id="4.10.70.30">
    <property type="match status" value="1"/>
</dbReference>
<feature type="transmembrane region" description="Helical" evidence="15">
    <location>
        <begin position="51"/>
        <end position="70"/>
    </location>
</feature>
<evidence type="ECO:0000256" key="3">
    <source>
        <dbReference type="ARBA" id="ARBA00022670"/>
    </source>
</evidence>
<dbReference type="Pfam" id="PF16698">
    <property type="entry name" value="ADAM17_MPD"/>
    <property type="match status" value="1"/>
</dbReference>
<evidence type="ECO:0000256" key="2">
    <source>
        <dbReference type="ARBA" id="ARBA00004479"/>
    </source>
</evidence>
<feature type="compositionally biased region" description="Basic and acidic residues" evidence="14">
    <location>
        <begin position="668"/>
        <end position="680"/>
    </location>
</feature>
<dbReference type="VEuPathDB" id="VectorBase:PPAPM1_001286"/>
<dbReference type="Pfam" id="PF06423">
    <property type="entry name" value="GWT1"/>
    <property type="match status" value="1"/>
</dbReference>
<feature type="transmembrane region" description="Helical" evidence="15">
    <location>
        <begin position="431"/>
        <end position="453"/>
    </location>
</feature>
<dbReference type="PROSITE" id="PS50215">
    <property type="entry name" value="ADAM_MEPRO"/>
    <property type="match status" value="1"/>
</dbReference>
<dbReference type="GO" id="GO:0005886">
    <property type="term" value="C:plasma membrane"/>
    <property type="evidence" value="ECO:0007669"/>
    <property type="project" value="TreeGrafter"/>
</dbReference>
<dbReference type="CDD" id="cd04270">
    <property type="entry name" value="ZnMc_TACE_like"/>
    <property type="match status" value="1"/>
</dbReference>
<evidence type="ECO:0000256" key="8">
    <source>
        <dbReference type="ARBA" id="ARBA00022833"/>
    </source>
</evidence>
<dbReference type="InterPro" id="IPR001762">
    <property type="entry name" value="Disintegrin_dom"/>
</dbReference>
<proteinExistence type="predicted"/>
<feature type="binding site" evidence="13">
    <location>
        <position position="865"/>
    </location>
    <ligand>
        <name>Zn(2+)</name>
        <dbReference type="ChEBI" id="CHEBI:29105"/>
        <note>catalytic</note>
    </ligand>
</feature>
<evidence type="ECO:0000256" key="13">
    <source>
        <dbReference type="PROSITE-ProRule" id="PRU00276"/>
    </source>
</evidence>
<comment type="cofactor">
    <cofactor evidence="1">
        <name>Zn(2+)</name>
        <dbReference type="ChEBI" id="CHEBI:29105"/>
    </cofactor>
</comment>
<feature type="transmembrane region" description="Helical" evidence="15">
    <location>
        <begin position="354"/>
        <end position="379"/>
    </location>
</feature>
<dbReference type="GO" id="GO:0007219">
    <property type="term" value="P:Notch signaling pathway"/>
    <property type="evidence" value="ECO:0007669"/>
    <property type="project" value="TreeGrafter"/>
</dbReference>
<dbReference type="PANTHER" id="PTHR45702">
    <property type="entry name" value="ADAM10/ADAM17 METALLOPEPTIDASE FAMILY MEMBER"/>
    <property type="match status" value="1"/>
</dbReference>
<feature type="transmembrane region" description="Helical" evidence="15">
    <location>
        <begin position="249"/>
        <end position="271"/>
    </location>
</feature>
<feature type="transmembrane region" description="Helical" evidence="15">
    <location>
        <begin position="76"/>
        <end position="94"/>
    </location>
</feature>
<dbReference type="SMART" id="SM00050">
    <property type="entry name" value="DISIN"/>
    <property type="match status" value="1"/>
</dbReference>
<evidence type="ECO:0000256" key="1">
    <source>
        <dbReference type="ARBA" id="ARBA00001947"/>
    </source>
</evidence>
<dbReference type="GO" id="GO:0004222">
    <property type="term" value="F:metalloendopeptidase activity"/>
    <property type="evidence" value="ECO:0007669"/>
    <property type="project" value="InterPro"/>
</dbReference>
<dbReference type="FunFam" id="3.40.390.10:FF:000017">
    <property type="entry name" value="Disintegrin and metalloproteinase domain-containing protein 17"/>
    <property type="match status" value="1"/>
</dbReference>
<feature type="transmembrane region" description="Helical" evidence="15">
    <location>
        <begin position="286"/>
        <end position="306"/>
    </location>
</feature>
<dbReference type="EMBL" id="AJVK01021750">
    <property type="status" value="NOT_ANNOTATED_CDS"/>
    <property type="molecule type" value="Genomic_DNA"/>
</dbReference>
<evidence type="ECO:0000256" key="9">
    <source>
        <dbReference type="ARBA" id="ARBA00022989"/>
    </source>
</evidence>
<evidence type="ECO:0000256" key="14">
    <source>
        <dbReference type="SAM" id="MobiDB-lite"/>
    </source>
</evidence>
<keyword evidence="8 13" id="KW-0862">Zinc</keyword>
<feature type="transmembrane region" description="Helical" evidence="15">
    <location>
        <begin position="115"/>
        <end position="136"/>
    </location>
</feature>
<keyword evidence="6" id="KW-0732">Signal</keyword>
<dbReference type="GO" id="GO:0016746">
    <property type="term" value="F:acyltransferase activity"/>
    <property type="evidence" value="ECO:0007669"/>
    <property type="project" value="InterPro"/>
</dbReference>
<dbReference type="PROSITE" id="PS50214">
    <property type="entry name" value="DISINTEGRIN_2"/>
    <property type="match status" value="1"/>
</dbReference>
<dbReference type="SUPFAM" id="SSF55486">
    <property type="entry name" value="Metalloproteases ('zincins'), catalytic domain"/>
    <property type="match status" value="1"/>
</dbReference>
<dbReference type="GO" id="GO:0006509">
    <property type="term" value="P:membrane protein ectodomain proteolysis"/>
    <property type="evidence" value="ECO:0007669"/>
    <property type="project" value="TreeGrafter"/>
</dbReference>
<organism evidence="16 17">
    <name type="scientific">Phlebotomus papatasi</name>
    <name type="common">Sandfly</name>
    <dbReference type="NCBI Taxonomy" id="29031"/>
    <lineage>
        <taxon>Eukaryota</taxon>
        <taxon>Metazoa</taxon>
        <taxon>Ecdysozoa</taxon>
        <taxon>Arthropoda</taxon>
        <taxon>Hexapoda</taxon>
        <taxon>Insecta</taxon>
        <taxon>Pterygota</taxon>
        <taxon>Neoptera</taxon>
        <taxon>Endopterygota</taxon>
        <taxon>Diptera</taxon>
        <taxon>Nematocera</taxon>
        <taxon>Psychodoidea</taxon>
        <taxon>Psychodidae</taxon>
        <taxon>Phlebotomus</taxon>
        <taxon>Phlebotomus</taxon>
    </lineage>
</organism>
<feature type="transmembrane region" description="Helical" evidence="15">
    <location>
        <begin position="219"/>
        <end position="242"/>
    </location>
</feature>
<sequence>MDAVSYKKFHESFMQNNNGSSIVEVFGVIVAPYFTIFHCINLVLVANIVSIPLRFLLEFILIVLFIVLNVTVANEYIPGIVLTLFVASVAAAAGQLRSVLHEAPFIQIPTKKPEFISMARALINLLSVVCILAVDFQCFPRRFAKTETYGVSLMDVGVGLYVFANGIVSRDGRHTEEPLTLKKIQKMIISISPLLVLGIGRWLSVSATNYHEHISEYGVHWNFFITLAFTMFFGALLVAPIGERDHLKFVAIVIVTVHEMCLQLGLAQYVLSDSRENILEANKEGIFSVPGYLAIYIASMYIQNSLRWQEPIIKCREFLLQTAKMGLIALCLWKMVYIAEEMFGISRRLANMGYVIWILAIGTTMVALLMLLELGYYFLKFDKTKSDEIVSQYAPVILNAINYNGLLFFLTANLLTGVINLTMQTMLLDTVTSVAIVAGYMLILCTLQTILYVQKGFLKKDGMVWVVSKFFWDFLGALQIAQLHKNLHHYETLHVDDLNHKIVKRGTKPSSHPYNTIKEVEFKVLGRNFRLILHPHKDVLHSNFRAYAIDGDGQEKIVHMDHDAFYTGRVFGEAESSVRAHIEDNGIMTASVVLPDETYHIEPSWRHLPDSKGSHMIAYRASDVKLSWNDKHKPGEMGAPITCGYVKEGSELEDEEDEEENAESVWTEESHKSREKRQADQYEYTPTKTRCPLLLVADYRFFQEMGGSNTKTTINYLISLIDRVHKIYNDTVWQDRSDQEGFKGMGFVIKKIVVHSEPTRVRGGEAHYNMVREKWDVRNLLEVFSREYSHKDFCLAHLFTDLKFEGGILGLAYVGSPRRNSVGGICTPEYFKNGYTLYLNSGLSSSRNHYGQRVITREADLVTAHEFGHNWGSEHDPDIPECSPSASQGGSFLMYTYSVSGYDVNNKKFSPCSLRSIRKVLQAKSGRCFSEPEESFCGNLRVEGDEQCDAGLLGTEDNDGCCDKNCKLRRNQGAVCSDKNSPCCQNCQYMPVGVKCREAQYSTCEQEARCTGNHAECPKSPAMADGTICQERGQCRGGKCVPYCETQGLQSCMCDIIQDACKRCCRMSINETCFPVEPPDVLPDGTPCIQGFCNKGICEKTIQDVVERFWDIIEEININKVLRFLRDNIVNTDNNIV</sequence>
<evidence type="ECO:0000256" key="15">
    <source>
        <dbReference type="SAM" id="Phobius"/>
    </source>
</evidence>
<keyword evidence="11 15" id="KW-0472">Membrane</keyword>
<feature type="region of interest" description="Disordered" evidence="14">
    <location>
        <begin position="649"/>
        <end position="683"/>
    </location>
</feature>
<dbReference type="Proteomes" id="UP000092462">
    <property type="component" value="Unassembled WGS sequence"/>
</dbReference>
<keyword evidence="7" id="KW-0378">Hydrolase</keyword>
<dbReference type="InterPro" id="IPR051489">
    <property type="entry name" value="ADAM_Metalloproteinase"/>
</dbReference>
<dbReference type="GO" id="GO:0006506">
    <property type="term" value="P:GPI anchor biosynthetic process"/>
    <property type="evidence" value="ECO:0007669"/>
    <property type="project" value="InterPro"/>
</dbReference>
<dbReference type="Pfam" id="PF13574">
    <property type="entry name" value="Reprolysin_2"/>
    <property type="match status" value="1"/>
</dbReference>
<dbReference type="VEuPathDB" id="VectorBase:PPAPM1_006764"/>
<evidence type="ECO:0000313" key="16">
    <source>
        <dbReference type="EnsemblMetazoa" id="PPAI000992-PA"/>
    </source>
</evidence>
<dbReference type="InterPro" id="IPR034025">
    <property type="entry name" value="ADAM10_ADAM17"/>
</dbReference>
<evidence type="ECO:0000313" key="17">
    <source>
        <dbReference type="Proteomes" id="UP000092462"/>
    </source>
</evidence>
<feature type="active site" evidence="13">
    <location>
        <position position="866"/>
    </location>
</feature>
<dbReference type="PANTHER" id="PTHR45702:SF6">
    <property type="entry name" value="DISINTEGRIN AND METALLOPROTEINASE DOMAIN-CONTAINING PROTEIN 17"/>
    <property type="match status" value="1"/>
</dbReference>
<keyword evidence="17" id="KW-1185">Reference proteome</keyword>
<dbReference type="Gene3D" id="4.10.70.10">
    <property type="entry name" value="Disintegrin domain"/>
    <property type="match status" value="1"/>
</dbReference>
<dbReference type="InterPro" id="IPR036436">
    <property type="entry name" value="Disintegrin_dom_sf"/>
</dbReference>
<dbReference type="InterPro" id="IPR032029">
    <property type="entry name" value="ADAM17_MPD"/>
</dbReference>
<dbReference type="EnsemblMetazoa" id="PPAI000992-RA">
    <property type="protein sequence ID" value="PPAI000992-PA"/>
    <property type="gene ID" value="PPAI000992"/>
</dbReference>
<dbReference type="AlphaFoldDB" id="A0A1B0D0W8"/>
<keyword evidence="12" id="KW-1015">Disulfide bond</keyword>
<dbReference type="FunFam" id="4.10.70.10:FF:000003">
    <property type="entry name" value="Disintegrin and metalloproteinase domain-containing protein 17"/>
    <property type="match status" value="1"/>
</dbReference>
<dbReference type="CDD" id="cd14246">
    <property type="entry name" value="ADAM17_MPD"/>
    <property type="match status" value="1"/>
</dbReference>
<feature type="transmembrane region" description="Helical" evidence="15">
    <location>
        <begin position="20"/>
        <end position="44"/>
    </location>
</feature>
<evidence type="ECO:0000256" key="4">
    <source>
        <dbReference type="ARBA" id="ARBA00022692"/>
    </source>
</evidence>
<feature type="transmembrane region" description="Helical" evidence="15">
    <location>
        <begin position="400"/>
        <end position="419"/>
    </location>
</feature>
<feature type="transmembrane region" description="Helical" evidence="15">
    <location>
        <begin position="148"/>
        <end position="168"/>
    </location>
</feature>
<dbReference type="EMBL" id="AJVK01021751">
    <property type="status" value="NOT_ANNOTATED_CDS"/>
    <property type="molecule type" value="Genomic_DNA"/>
</dbReference>
<comment type="subcellular location">
    <subcellularLocation>
        <location evidence="2">Membrane</location>
        <topology evidence="2">Single-pass type I membrane protein</topology>
    </subcellularLocation>
</comment>
<evidence type="ECO:0000256" key="5">
    <source>
        <dbReference type="ARBA" id="ARBA00022723"/>
    </source>
</evidence>
<reference evidence="16" key="1">
    <citation type="submission" date="2022-08" db="UniProtKB">
        <authorList>
            <consortium name="EnsemblMetazoa"/>
        </authorList>
    </citation>
    <scope>IDENTIFICATION</scope>
    <source>
        <strain evidence="16">Israel</strain>
    </source>
</reference>
<dbReference type="GO" id="GO:0046872">
    <property type="term" value="F:metal ion binding"/>
    <property type="evidence" value="ECO:0007669"/>
    <property type="project" value="UniProtKB-KW"/>
</dbReference>
<keyword evidence="9 15" id="KW-1133">Transmembrane helix</keyword>
<dbReference type="InterPro" id="IPR024079">
    <property type="entry name" value="MetalloPept_cat_dom_sf"/>
</dbReference>
<dbReference type="Gene3D" id="3.40.390.10">
    <property type="entry name" value="Collagenase (Catalytic Domain)"/>
    <property type="match status" value="1"/>
</dbReference>
<keyword evidence="10" id="KW-0482">Metalloprotease</keyword>
<evidence type="ECO:0000256" key="7">
    <source>
        <dbReference type="ARBA" id="ARBA00022801"/>
    </source>
</evidence>
<evidence type="ECO:0000256" key="6">
    <source>
        <dbReference type="ARBA" id="ARBA00022729"/>
    </source>
</evidence>
<feature type="transmembrane region" description="Helical" evidence="15">
    <location>
        <begin position="188"/>
        <end position="207"/>
    </location>
</feature>
<comment type="caution">
    <text evidence="13">Lacks conserved residue(s) required for the propagation of feature annotation.</text>
</comment>
<evidence type="ECO:0000256" key="11">
    <source>
        <dbReference type="ARBA" id="ARBA00023136"/>
    </source>
</evidence>
<evidence type="ECO:0008006" key="18">
    <source>
        <dbReference type="Google" id="ProtNLM"/>
    </source>
</evidence>
<dbReference type="Pfam" id="PF00200">
    <property type="entry name" value="Disintegrin"/>
    <property type="match status" value="1"/>
</dbReference>
<dbReference type="InterPro" id="IPR009447">
    <property type="entry name" value="PIGW/GWT1"/>
</dbReference>
<protein>
    <recommendedName>
        <fullName evidence="18">Peptidase M12B domain-containing protein</fullName>
    </recommendedName>
</protein>
<dbReference type="InterPro" id="IPR001590">
    <property type="entry name" value="Peptidase_M12B"/>
</dbReference>
<dbReference type="VEuPathDB" id="VectorBase:PPAI000992"/>
<accession>A0A1B0D0W8</accession>
<evidence type="ECO:0000256" key="12">
    <source>
        <dbReference type="ARBA" id="ARBA00023157"/>
    </source>
</evidence>